<name>A0AAV9TFF9_9PEZI</name>
<evidence type="ECO:0000313" key="3">
    <source>
        <dbReference type="EMBL" id="KAK6223534.1"/>
    </source>
</evidence>
<evidence type="ECO:0000259" key="1">
    <source>
        <dbReference type="Pfam" id="PF03184"/>
    </source>
</evidence>
<proteinExistence type="predicted"/>
<dbReference type="InterPro" id="IPR004875">
    <property type="entry name" value="DDE_SF_endonuclease_dom"/>
</dbReference>
<sequence length="66" mass="7507">MVQPGNREWVTVIQGINSQGYSVPPYIIVAGQYHLSTWYTESGLPHDWVIATSENGWTTNERGLDW</sequence>
<evidence type="ECO:0000313" key="2">
    <source>
        <dbReference type="EMBL" id="KAK6218604.1"/>
    </source>
</evidence>
<dbReference type="EMBL" id="JASAOK010000015">
    <property type="protein sequence ID" value="KAK6223534.1"/>
    <property type="molecule type" value="Genomic_DNA"/>
</dbReference>
<evidence type="ECO:0000313" key="4">
    <source>
        <dbReference type="Proteomes" id="UP001327957"/>
    </source>
</evidence>
<dbReference type="Proteomes" id="UP001327957">
    <property type="component" value="Unassembled WGS sequence"/>
</dbReference>
<dbReference type="AlphaFoldDB" id="A0AAV9TFF9"/>
<comment type="caution">
    <text evidence="2">The sequence shown here is derived from an EMBL/GenBank/DDBJ whole genome shotgun (WGS) entry which is preliminary data.</text>
</comment>
<dbReference type="EMBL" id="JASAOK010000033">
    <property type="protein sequence ID" value="KAK6218604.1"/>
    <property type="molecule type" value="Genomic_DNA"/>
</dbReference>
<accession>A0AAV9TFF9</accession>
<dbReference type="Pfam" id="PF03184">
    <property type="entry name" value="DDE_1"/>
    <property type="match status" value="1"/>
</dbReference>
<reference evidence="2 4" key="1">
    <citation type="submission" date="2023-04" db="EMBL/GenBank/DDBJ databases">
        <title>Colletotrichum tabacum stain YC1 causing leaf anthracnose on Nicotiana tabacum(L.) cv.</title>
        <authorList>
            <person name="Ji Z."/>
            <person name="Wang M."/>
            <person name="Zhang J."/>
            <person name="Wang N."/>
            <person name="Zhou Z."/>
        </authorList>
    </citation>
    <scope>NUCLEOTIDE SEQUENCE [LARGE SCALE GENOMIC DNA]</scope>
    <source>
        <strain evidence="2 4">YC1</strain>
    </source>
</reference>
<protein>
    <submittedName>
        <fullName evidence="2">Transposase</fullName>
    </submittedName>
</protein>
<dbReference type="GO" id="GO:0003676">
    <property type="term" value="F:nucleic acid binding"/>
    <property type="evidence" value="ECO:0007669"/>
    <property type="project" value="InterPro"/>
</dbReference>
<gene>
    <name evidence="3" type="ORF">QIS74_03478</name>
    <name evidence="2" type="ORF">QIS74_06484</name>
</gene>
<organism evidence="2 4">
    <name type="scientific">Colletotrichum tabaci</name>
    <dbReference type="NCBI Taxonomy" id="1209068"/>
    <lineage>
        <taxon>Eukaryota</taxon>
        <taxon>Fungi</taxon>
        <taxon>Dikarya</taxon>
        <taxon>Ascomycota</taxon>
        <taxon>Pezizomycotina</taxon>
        <taxon>Sordariomycetes</taxon>
        <taxon>Hypocreomycetidae</taxon>
        <taxon>Glomerellales</taxon>
        <taxon>Glomerellaceae</taxon>
        <taxon>Colletotrichum</taxon>
        <taxon>Colletotrichum destructivum species complex</taxon>
    </lineage>
</organism>
<keyword evidence="4" id="KW-1185">Reference proteome</keyword>
<feature type="domain" description="DDE-1" evidence="1">
    <location>
        <begin position="7"/>
        <end position="66"/>
    </location>
</feature>